<reference evidence="2" key="1">
    <citation type="journal article" date="2015" name="Nature">
        <title>Complex archaea that bridge the gap between prokaryotes and eukaryotes.</title>
        <authorList>
            <person name="Spang A."/>
            <person name="Saw J.H."/>
            <person name="Jorgensen S.L."/>
            <person name="Zaremba-Niedzwiedzka K."/>
            <person name="Martijn J."/>
            <person name="Lind A.E."/>
            <person name="van Eijk R."/>
            <person name="Schleper C."/>
            <person name="Guy L."/>
            <person name="Ettema T.J."/>
        </authorList>
    </citation>
    <scope>NUCLEOTIDE SEQUENCE</scope>
</reference>
<evidence type="ECO:0000256" key="1">
    <source>
        <dbReference type="SAM" id="Phobius"/>
    </source>
</evidence>
<proteinExistence type="predicted"/>
<keyword evidence="1" id="KW-0472">Membrane</keyword>
<accession>A0A0F9QLX3</accession>
<sequence length="67" mass="7538">MPNGKLNGYFKWVALLLSIGLSGAGAFFVLKSDVRVVEANIEALADKVDVQYQAILRELKFIRERVR</sequence>
<protein>
    <submittedName>
        <fullName evidence="2">Uncharacterized protein</fullName>
    </submittedName>
</protein>
<dbReference type="AlphaFoldDB" id="A0A0F9QLX3"/>
<keyword evidence="1" id="KW-0812">Transmembrane</keyword>
<comment type="caution">
    <text evidence="2">The sequence shown here is derived from an EMBL/GenBank/DDBJ whole genome shotgun (WGS) entry which is preliminary data.</text>
</comment>
<evidence type="ECO:0000313" key="2">
    <source>
        <dbReference type="EMBL" id="KKN37997.1"/>
    </source>
</evidence>
<keyword evidence="1" id="KW-1133">Transmembrane helix</keyword>
<organism evidence="2">
    <name type="scientific">marine sediment metagenome</name>
    <dbReference type="NCBI Taxonomy" id="412755"/>
    <lineage>
        <taxon>unclassified sequences</taxon>
        <taxon>metagenomes</taxon>
        <taxon>ecological metagenomes</taxon>
    </lineage>
</organism>
<name>A0A0F9QLX3_9ZZZZ</name>
<gene>
    <name evidence="2" type="ORF">LCGC14_0757620</name>
</gene>
<feature type="transmembrane region" description="Helical" evidence="1">
    <location>
        <begin position="12"/>
        <end position="30"/>
    </location>
</feature>
<dbReference type="EMBL" id="LAZR01001857">
    <property type="protein sequence ID" value="KKN37997.1"/>
    <property type="molecule type" value="Genomic_DNA"/>
</dbReference>